<evidence type="ECO:0000313" key="2">
    <source>
        <dbReference type="EMBL" id="VFU15815.1"/>
    </source>
</evidence>
<accession>A0A485M2T0</accession>
<keyword evidence="2" id="KW-0238">DNA-binding</keyword>
<protein>
    <submittedName>
        <fullName evidence="2">PHB/PHA accumulation regulator DNA-binding domain protein (Polyhydroxyalkanoate synthesis repressor)</fullName>
    </submittedName>
</protein>
<evidence type="ECO:0000259" key="1">
    <source>
        <dbReference type="Pfam" id="PF07879"/>
    </source>
</evidence>
<reference evidence="2" key="1">
    <citation type="submission" date="2019-03" db="EMBL/GenBank/DDBJ databases">
        <authorList>
            <person name="Hao L."/>
        </authorList>
    </citation>
    <scope>NUCLEOTIDE SEQUENCE</scope>
</reference>
<proteinExistence type="predicted"/>
<feature type="domain" description="PHA accumulation regulator DNA-binding N-terminal" evidence="1">
    <location>
        <begin position="16"/>
        <end position="73"/>
    </location>
</feature>
<dbReference type="InterPro" id="IPR012909">
    <property type="entry name" value="PHA_DNA-bd_N"/>
</dbReference>
<dbReference type="EMBL" id="CAADRM010000109">
    <property type="protein sequence ID" value="VFU15815.1"/>
    <property type="molecule type" value="Genomic_DNA"/>
</dbReference>
<organism evidence="2">
    <name type="scientific">anaerobic digester metagenome</name>
    <dbReference type="NCBI Taxonomy" id="1263854"/>
    <lineage>
        <taxon>unclassified sequences</taxon>
        <taxon>metagenomes</taxon>
        <taxon>ecological metagenomes</taxon>
    </lineage>
</organism>
<gene>
    <name evidence="2" type="ORF">SCFA_450048</name>
</gene>
<name>A0A485M2T0_9ZZZZ</name>
<dbReference type="GO" id="GO:0003677">
    <property type="term" value="F:DNA binding"/>
    <property type="evidence" value="ECO:0007669"/>
    <property type="project" value="UniProtKB-KW"/>
</dbReference>
<sequence>MAVRVAKMTEREKLLLKKYGNRRLYDTKRSAYVTLSQVADIIKQGVDVEVVDAKTQEDVTAFILTQIVLEQARRKNALLPAELLHLIIRYGEDLLQEFFQKYLEQTIHGYIQFKKAMDEQFSKWIDMQLNYSDMAHKTLSGLTRFPNIFSPPPGSPGTKKDKG</sequence>
<dbReference type="AlphaFoldDB" id="A0A485M2T0"/>
<dbReference type="Pfam" id="PF07879">
    <property type="entry name" value="PHB_acc_N"/>
    <property type="match status" value="1"/>
</dbReference>